<feature type="region of interest" description="Disordered" evidence="1">
    <location>
        <begin position="1"/>
        <end position="36"/>
    </location>
</feature>
<dbReference type="AlphaFoldDB" id="A0A562IPM3"/>
<feature type="region of interest" description="Disordered" evidence="1">
    <location>
        <begin position="58"/>
        <end position="84"/>
    </location>
</feature>
<reference evidence="2 3" key="1">
    <citation type="submission" date="2019-07" db="EMBL/GenBank/DDBJ databases">
        <title>R&amp;d 2014.</title>
        <authorList>
            <person name="Klenk H.-P."/>
        </authorList>
    </citation>
    <scope>NUCLEOTIDE SEQUENCE [LARGE SCALE GENOMIC DNA]</scope>
    <source>
        <strain evidence="2 3">DSM 45764</strain>
    </source>
</reference>
<protein>
    <recommendedName>
        <fullName evidence="4">DUF5709 domain-containing protein</fullName>
    </recommendedName>
</protein>
<accession>A0A562IPM3</accession>
<gene>
    <name evidence="2" type="ORF">JD78_01400</name>
</gene>
<dbReference type="RefSeq" id="WP_153361112.1">
    <property type="nucleotide sequence ID" value="NZ_JABGDC010000116.1"/>
</dbReference>
<dbReference type="Proteomes" id="UP000321490">
    <property type="component" value="Unassembled WGS sequence"/>
</dbReference>
<name>A0A562IPM3_9ACTN</name>
<sequence>MTEPNATEADRQEQEQTVGAGGPELADEVGPVGDGVPEADAIEQRLAAVPGGRTTYRGSAVEADEYDVLEQQESVPDDEDEIRG</sequence>
<dbReference type="OrthoDB" id="5195188at2"/>
<evidence type="ECO:0000313" key="2">
    <source>
        <dbReference type="EMBL" id="TWH72878.1"/>
    </source>
</evidence>
<dbReference type="EMBL" id="VLKF01000001">
    <property type="protein sequence ID" value="TWH72878.1"/>
    <property type="molecule type" value="Genomic_DNA"/>
</dbReference>
<keyword evidence="3" id="KW-1185">Reference proteome</keyword>
<organism evidence="2 3">
    <name type="scientific">Modestobacter roseus</name>
    <dbReference type="NCBI Taxonomy" id="1181884"/>
    <lineage>
        <taxon>Bacteria</taxon>
        <taxon>Bacillati</taxon>
        <taxon>Actinomycetota</taxon>
        <taxon>Actinomycetes</taxon>
        <taxon>Geodermatophilales</taxon>
        <taxon>Geodermatophilaceae</taxon>
        <taxon>Modestobacter</taxon>
    </lineage>
</organism>
<feature type="compositionally biased region" description="Acidic residues" evidence="1">
    <location>
        <begin position="62"/>
        <end position="84"/>
    </location>
</feature>
<evidence type="ECO:0008006" key="4">
    <source>
        <dbReference type="Google" id="ProtNLM"/>
    </source>
</evidence>
<comment type="caution">
    <text evidence="2">The sequence shown here is derived from an EMBL/GenBank/DDBJ whole genome shotgun (WGS) entry which is preliminary data.</text>
</comment>
<evidence type="ECO:0000313" key="3">
    <source>
        <dbReference type="Proteomes" id="UP000321490"/>
    </source>
</evidence>
<evidence type="ECO:0000256" key="1">
    <source>
        <dbReference type="SAM" id="MobiDB-lite"/>
    </source>
</evidence>
<proteinExistence type="predicted"/>